<dbReference type="GO" id="GO:0016887">
    <property type="term" value="F:ATP hydrolysis activity"/>
    <property type="evidence" value="ECO:0007669"/>
    <property type="project" value="TreeGrafter"/>
</dbReference>
<feature type="region of interest" description="Disordered" evidence="18">
    <location>
        <begin position="119"/>
        <end position="177"/>
    </location>
</feature>
<dbReference type="PANTHER" id="PTHR45685">
    <property type="entry name" value="HELICASE SRCAP-RELATED"/>
    <property type="match status" value="1"/>
</dbReference>
<dbReference type="InterPro" id="IPR038718">
    <property type="entry name" value="SNF2-like_sf"/>
</dbReference>
<dbReference type="InterPro" id="IPR000330">
    <property type="entry name" value="SNF2_N"/>
</dbReference>
<dbReference type="GO" id="GO:0000812">
    <property type="term" value="C:Swr1 complex"/>
    <property type="evidence" value="ECO:0007669"/>
    <property type="project" value="TreeGrafter"/>
</dbReference>
<dbReference type="Gene3D" id="3.40.50.10810">
    <property type="entry name" value="Tandem AAA-ATPase domain"/>
    <property type="match status" value="1"/>
</dbReference>
<name>A0A2T0FI02_9ASCO</name>
<dbReference type="STRING" id="45607.A0A2T0FI02"/>
<evidence type="ECO:0000256" key="4">
    <source>
        <dbReference type="ARBA" id="ARBA00022741"/>
    </source>
</evidence>
<keyword evidence="9" id="KW-0805">Transcription regulation</keyword>
<dbReference type="PROSITE" id="PS51204">
    <property type="entry name" value="HSA"/>
    <property type="match status" value="1"/>
</dbReference>
<proteinExistence type="inferred from homology"/>
<evidence type="ECO:0000259" key="21">
    <source>
        <dbReference type="PROSITE" id="PS51204"/>
    </source>
</evidence>
<evidence type="ECO:0000256" key="5">
    <source>
        <dbReference type="ARBA" id="ARBA00022801"/>
    </source>
</evidence>
<dbReference type="InterPro" id="IPR049730">
    <property type="entry name" value="SNF2/RAD54-like_C"/>
</dbReference>
<feature type="compositionally biased region" description="Acidic residues" evidence="18">
    <location>
        <begin position="401"/>
        <end position="412"/>
    </location>
</feature>
<comment type="similarity">
    <text evidence="2">Belongs to the SNF2/RAD54 helicase family. SWR1 subfamily.</text>
</comment>
<dbReference type="RefSeq" id="XP_024664569.1">
    <property type="nucleotide sequence ID" value="XM_024808801.1"/>
</dbReference>
<feature type="region of interest" description="Disordered" evidence="18">
    <location>
        <begin position="1"/>
        <end position="23"/>
    </location>
</feature>
<evidence type="ECO:0000259" key="20">
    <source>
        <dbReference type="PROSITE" id="PS51194"/>
    </source>
</evidence>
<evidence type="ECO:0000259" key="19">
    <source>
        <dbReference type="PROSITE" id="PS51192"/>
    </source>
</evidence>
<feature type="region of interest" description="Disordered" evidence="18">
    <location>
        <begin position="379"/>
        <end position="547"/>
    </location>
</feature>
<dbReference type="Gene3D" id="3.40.50.300">
    <property type="entry name" value="P-loop containing nucleotide triphosphate hydrolases"/>
    <property type="match status" value="1"/>
</dbReference>
<dbReference type="SMART" id="SM00490">
    <property type="entry name" value="HELICc"/>
    <property type="match status" value="1"/>
</dbReference>
<keyword evidence="8" id="KW-0156">Chromatin regulator</keyword>
<keyword evidence="17" id="KW-0175">Coiled coil</keyword>
<feature type="compositionally biased region" description="Basic residues" evidence="18">
    <location>
        <begin position="133"/>
        <end position="149"/>
    </location>
</feature>
<dbReference type="SUPFAM" id="SSF52540">
    <property type="entry name" value="P-loop containing nucleoside triphosphate hydrolases"/>
    <property type="match status" value="2"/>
</dbReference>
<reference evidence="22 23" key="1">
    <citation type="submission" date="2017-04" db="EMBL/GenBank/DDBJ databases">
        <title>Genome sequencing of [Candida] sorbophila.</title>
        <authorList>
            <person name="Ahn J.O."/>
        </authorList>
    </citation>
    <scope>NUCLEOTIDE SEQUENCE [LARGE SCALE GENOMIC DNA]</scope>
    <source>
        <strain evidence="22 23">DS02</strain>
    </source>
</reference>
<keyword evidence="23" id="KW-1185">Reference proteome</keyword>
<evidence type="ECO:0000256" key="7">
    <source>
        <dbReference type="ARBA" id="ARBA00022840"/>
    </source>
</evidence>
<gene>
    <name evidence="22" type="ORF">B9G98_02244</name>
</gene>
<dbReference type="CDD" id="cd18793">
    <property type="entry name" value="SF2_C_SNF"/>
    <property type="match status" value="1"/>
</dbReference>
<dbReference type="Pfam" id="PF00271">
    <property type="entry name" value="Helicase_C"/>
    <property type="match status" value="1"/>
</dbReference>
<feature type="compositionally biased region" description="Acidic residues" evidence="18">
    <location>
        <begin position="1334"/>
        <end position="1351"/>
    </location>
</feature>
<evidence type="ECO:0000313" key="22">
    <source>
        <dbReference type="EMBL" id="PRT54624.1"/>
    </source>
</evidence>
<protein>
    <recommendedName>
        <fullName evidence="15">Helicase SWR1</fullName>
        <ecNumber evidence="3">3.6.4.12</ecNumber>
    </recommendedName>
    <alternativeName>
        <fullName evidence="16">Helicase swr1</fullName>
    </alternativeName>
</protein>
<feature type="coiled-coil region" evidence="17">
    <location>
        <begin position="291"/>
        <end position="326"/>
    </location>
</feature>
<evidence type="ECO:0000256" key="12">
    <source>
        <dbReference type="ARBA" id="ARBA00023163"/>
    </source>
</evidence>
<feature type="compositionally biased region" description="Basic and acidic residues" evidence="18">
    <location>
        <begin position="413"/>
        <end position="429"/>
    </location>
</feature>
<evidence type="ECO:0000313" key="23">
    <source>
        <dbReference type="Proteomes" id="UP000238350"/>
    </source>
</evidence>
<evidence type="ECO:0000256" key="16">
    <source>
        <dbReference type="ARBA" id="ARBA00074297"/>
    </source>
</evidence>
<evidence type="ECO:0000256" key="17">
    <source>
        <dbReference type="SAM" id="Coils"/>
    </source>
</evidence>
<dbReference type="Proteomes" id="UP000238350">
    <property type="component" value="Unassembled WGS sequence"/>
</dbReference>
<dbReference type="FunFam" id="3.40.50.10810:FF:000005">
    <property type="entry name" value="Photoperiod-independent early flowering 1"/>
    <property type="match status" value="1"/>
</dbReference>
<evidence type="ECO:0000256" key="3">
    <source>
        <dbReference type="ARBA" id="ARBA00012551"/>
    </source>
</evidence>
<comment type="caution">
    <text evidence="22">The sequence shown here is derived from an EMBL/GenBank/DDBJ whole genome shotgun (WGS) entry which is preliminary data.</text>
</comment>
<comment type="subcellular location">
    <subcellularLocation>
        <location evidence="1">Nucleus</location>
    </subcellularLocation>
</comment>
<comment type="function">
    <text evidence="14">Catalytic component of the SWR1 complex which mediates the ATP-dependent exchange of histone H2A for the H2A variant HZT1 leading to transcriptional regulation of selected genes by chromatin remodeling.</text>
</comment>
<dbReference type="InterPro" id="IPR027417">
    <property type="entry name" value="P-loop_NTPase"/>
</dbReference>
<dbReference type="Pfam" id="PF00176">
    <property type="entry name" value="SNF2-rel_dom"/>
    <property type="match status" value="1"/>
</dbReference>
<evidence type="ECO:0000256" key="13">
    <source>
        <dbReference type="ARBA" id="ARBA00023242"/>
    </source>
</evidence>
<evidence type="ECO:0000256" key="8">
    <source>
        <dbReference type="ARBA" id="ARBA00022853"/>
    </source>
</evidence>
<evidence type="ECO:0000256" key="18">
    <source>
        <dbReference type="SAM" id="MobiDB-lite"/>
    </source>
</evidence>
<dbReference type="SMART" id="SM00487">
    <property type="entry name" value="DEXDc"/>
    <property type="match status" value="1"/>
</dbReference>
<dbReference type="PROSITE" id="PS51192">
    <property type="entry name" value="HELICASE_ATP_BIND_1"/>
    <property type="match status" value="1"/>
</dbReference>
<dbReference type="GO" id="GO:0006338">
    <property type="term" value="P:chromatin remodeling"/>
    <property type="evidence" value="ECO:0007669"/>
    <property type="project" value="TreeGrafter"/>
</dbReference>
<dbReference type="Gene3D" id="1.20.120.850">
    <property type="entry name" value="SWI2/SNF2 ATPases, N-terminal domain"/>
    <property type="match status" value="1"/>
</dbReference>
<feature type="compositionally biased region" description="Basic and acidic residues" evidence="18">
    <location>
        <begin position="534"/>
        <end position="547"/>
    </location>
</feature>
<keyword evidence="7" id="KW-0067">ATP-binding</keyword>
<dbReference type="PANTHER" id="PTHR45685:SF1">
    <property type="entry name" value="HELICASE SRCAP"/>
    <property type="match status" value="1"/>
</dbReference>
<keyword evidence="13" id="KW-0539">Nucleus</keyword>
<feature type="compositionally biased region" description="Acidic residues" evidence="18">
    <location>
        <begin position="513"/>
        <end position="533"/>
    </location>
</feature>
<feature type="domain" description="Helicase ATP-binding" evidence="19">
    <location>
        <begin position="582"/>
        <end position="747"/>
    </location>
</feature>
<dbReference type="GO" id="GO:0005524">
    <property type="term" value="F:ATP binding"/>
    <property type="evidence" value="ECO:0007669"/>
    <property type="project" value="UniProtKB-KW"/>
</dbReference>
<feature type="domain" description="HSA" evidence="21">
    <location>
        <begin position="253"/>
        <end position="329"/>
    </location>
</feature>
<dbReference type="OrthoDB" id="372624at2759"/>
<evidence type="ECO:0000256" key="2">
    <source>
        <dbReference type="ARBA" id="ARBA00009220"/>
    </source>
</evidence>
<evidence type="ECO:0000256" key="6">
    <source>
        <dbReference type="ARBA" id="ARBA00022806"/>
    </source>
</evidence>
<dbReference type="EC" id="3.6.4.12" evidence="3"/>
<evidence type="ECO:0000256" key="14">
    <source>
        <dbReference type="ARBA" id="ARBA00037570"/>
    </source>
</evidence>
<sequence>MVSSRRTSRIDKQQAAEVNNESAHLDPALTSKFEELAQIVDRHDDRTRLLFHLDKFVSLVYYNPQEAKRDHSDVFQRWRQPHDLWEAVISSQESRLGRRKVAQVHTAFNAFCEEKYGPAEPVEEEPVREPATNKKRAKSQAKTPSKRVKRESANGHDSNLANIELPPLKPVRGSKPAPKVTHPIHVVAPKFGGNLDSLLATYKSTFEDQEIDPAAFDEYVQSQAVARQKVVAAQQSGLLEELQRLSAGQELQQKKFTDPNRAPAYWDNLTAQAAYLGKVRLNLRKYKQGGVKKIAQAVEQYFRRLAGAEEKEKKDLERSLRQQARKIASDVLKKWKLAEKVVLQRRQQVLEEENRVRGKEYLNQILEKSAQLLESRIESYDPEDDTESEVEKSDADRFSESNDESDGEDVDDDAKLTVEELREKYKDLPEFEDQSDVNMSDAAPPSSPLVLEAPSKELLELYNQVESSHDEESLSVSDEESLTDSESESESETEPAAKGPGLAALFGGKVDESESEDYESEDDKDNVMEVDSEPESKAEELEEAKPEDAQLELRKGLHKIDPPFLLRGTLREYQRDGLDWLVGLYNTETNGILADEMGLGKTIQTISLLAYLACEKHIWGPHLIVVPTSVMLNWEMEFKRFAPGFKVLTYYGNPQQRKEKRRGWNKEDTWHVCITSYQLVIQDQVAFRRKRWCYMILDEAHNIKNFRSQRWQGLLNFNSERRLLLTGTPLQNNLVELWSLLYFLMPSSKGSQMMPAGFANLQDFQEWFARPVDKMVEEGQEADDEAKATIAKLHQVLRPYLLRRLKADVEKQMPGKYEHIVYCRLSKRQRYLYDDFMSRAATKATLASGNFLSILNCLMQLRKVCNHPDLFEVRPIVTSLAIDRCVPGAFEYTARKFAIDTAPKVNLDTLNLLFPAMENKPKWEALTVFQSRATREMALNLTEMIPGTVMAEPDLQSLDKWAIYDIYRRRIERAETKRHSIYLNMFRTNRIPLYGSDLVKAVTLQKVAPRGYNWGHLSAMDELVLDLPSREASVGPLLSRFAFVTPTVVTLDAAEQAAGVLATASDFETVRHQPIGHESQVRLSIAFPDKRLLQYDCGKLQKMATLLHDLIFEGHRVLIFTQMTKVLDILEQFLNIHGWRYLRLDGATRVEQRQVLTERFNKDASIPVFILSTRSGGLGINLTGADTVIFYDSDWNPAMDKQCQDRCHRIGQTRDVHIYRLVSEFTIESNILRKATQKTILDNVVIQEGDFTTDYFNRITVQDLLGDNAGRATSAETLQELGGSLDALGQAEDDDDRAAASIAMGEARMDQEEFEGKTPTPALAEGSTISAAEEAVEQTQEEQQEEQEEDEIGHVDDYMIRFIERGDFFQE</sequence>
<evidence type="ECO:0000256" key="9">
    <source>
        <dbReference type="ARBA" id="ARBA00023015"/>
    </source>
</evidence>
<evidence type="ECO:0000256" key="15">
    <source>
        <dbReference type="ARBA" id="ARBA00040599"/>
    </source>
</evidence>
<dbReference type="GO" id="GO:0042393">
    <property type="term" value="F:histone binding"/>
    <property type="evidence" value="ECO:0007669"/>
    <property type="project" value="TreeGrafter"/>
</dbReference>
<keyword evidence="6 22" id="KW-0347">Helicase</keyword>
<feature type="compositionally biased region" description="Basic and acidic residues" evidence="18">
    <location>
        <begin position="389"/>
        <end position="400"/>
    </location>
</feature>
<feature type="domain" description="Helicase C-terminal" evidence="20">
    <location>
        <begin position="1099"/>
        <end position="1252"/>
    </location>
</feature>
<dbReference type="InterPro" id="IPR014001">
    <property type="entry name" value="Helicase_ATP-bd"/>
</dbReference>
<feature type="region of interest" description="Disordered" evidence="18">
    <location>
        <begin position="1331"/>
        <end position="1354"/>
    </location>
</feature>
<dbReference type="PROSITE" id="PS51194">
    <property type="entry name" value="HELICASE_CTER"/>
    <property type="match status" value="1"/>
</dbReference>
<dbReference type="GO" id="GO:0003678">
    <property type="term" value="F:DNA helicase activity"/>
    <property type="evidence" value="ECO:0007669"/>
    <property type="project" value="UniProtKB-EC"/>
</dbReference>
<keyword evidence="4" id="KW-0547">Nucleotide-binding</keyword>
<keyword evidence="10" id="KW-0238">DNA-binding</keyword>
<evidence type="ECO:0000256" key="10">
    <source>
        <dbReference type="ARBA" id="ARBA00023125"/>
    </source>
</evidence>
<dbReference type="CDD" id="cd18003">
    <property type="entry name" value="DEXQc_SRCAP"/>
    <property type="match status" value="1"/>
</dbReference>
<evidence type="ECO:0000256" key="1">
    <source>
        <dbReference type="ARBA" id="ARBA00004123"/>
    </source>
</evidence>
<dbReference type="GO" id="GO:0003677">
    <property type="term" value="F:DNA binding"/>
    <property type="evidence" value="ECO:0007669"/>
    <property type="project" value="UniProtKB-KW"/>
</dbReference>
<dbReference type="InterPro" id="IPR014012">
    <property type="entry name" value="HSA_dom"/>
</dbReference>
<keyword evidence="11" id="KW-0010">Activator</keyword>
<dbReference type="Pfam" id="PF07529">
    <property type="entry name" value="HSA"/>
    <property type="match status" value="1"/>
</dbReference>
<keyword evidence="5" id="KW-0378">Hydrolase</keyword>
<organism evidence="22 23">
    <name type="scientific">Wickerhamiella sorbophila</name>
    <dbReference type="NCBI Taxonomy" id="45607"/>
    <lineage>
        <taxon>Eukaryota</taxon>
        <taxon>Fungi</taxon>
        <taxon>Dikarya</taxon>
        <taxon>Ascomycota</taxon>
        <taxon>Saccharomycotina</taxon>
        <taxon>Dipodascomycetes</taxon>
        <taxon>Dipodascales</taxon>
        <taxon>Trichomonascaceae</taxon>
        <taxon>Wickerhamiella</taxon>
    </lineage>
</organism>
<dbReference type="InterPro" id="IPR050520">
    <property type="entry name" value="INO80/SWR1_helicase"/>
</dbReference>
<evidence type="ECO:0000256" key="11">
    <source>
        <dbReference type="ARBA" id="ARBA00023159"/>
    </source>
</evidence>
<dbReference type="GeneID" id="36515992"/>
<accession>A0A2T0FI02</accession>
<keyword evidence="12" id="KW-0804">Transcription</keyword>
<dbReference type="EMBL" id="NDIQ01000021">
    <property type="protein sequence ID" value="PRT54624.1"/>
    <property type="molecule type" value="Genomic_DNA"/>
</dbReference>
<feature type="compositionally biased region" description="Acidic residues" evidence="18">
    <location>
        <begin position="477"/>
        <end position="493"/>
    </location>
</feature>
<dbReference type="InterPro" id="IPR001650">
    <property type="entry name" value="Helicase_C-like"/>
</dbReference>